<sequence length="215" mass="24019">MPLKGVVEVPTGTPLYRHYGITVDSANLDAIPRTMMTAVRTMKNKSSKPLKSRIPPIASSALHAAMNAVTETVVYDANATADHHLLEGSFHYLAIAPGEGQVPISLLYDEHTEELSFSQIYLGQPRKIRGQFATPFAKVSSEIRRTDRRGVESAHVLCMAMNVMRCNIVKKTVTFRTNDHTRATTQQLESGEFMREALDRGMAFMRGIPNTIHYW</sequence>
<accession>A0ACB8CNK7</accession>
<comment type="caution">
    <text evidence="1">The sequence shown here is derived from an EMBL/GenBank/DDBJ whole genome shotgun (WGS) entry which is preliminary data.</text>
</comment>
<organism evidence="1 2">
    <name type="scientific">Dermacentor silvarum</name>
    <name type="common">Tick</name>
    <dbReference type="NCBI Taxonomy" id="543639"/>
    <lineage>
        <taxon>Eukaryota</taxon>
        <taxon>Metazoa</taxon>
        <taxon>Ecdysozoa</taxon>
        <taxon>Arthropoda</taxon>
        <taxon>Chelicerata</taxon>
        <taxon>Arachnida</taxon>
        <taxon>Acari</taxon>
        <taxon>Parasitiformes</taxon>
        <taxon>Ixodida</taxon>
        <taxon>Ixodoidea</taxon>
        <taxon>Ixodidae</taxon>
        <taxon>Rhipicephalinae</taxon>
        <taxon>Dermacentor</taxon>
    </lineage>
</organism>
<evidence type="ECO:0000313" key="2">
    <source>
        <dbReference type="Proteomes" id="UP000821865"/>
    </source>
</evidence>
<gene>
    <name evidence="1" type="ORF">HPB49_024603</name>
</gene>
<name>A0ACB8CNK7_DERSI</name>
<dbReference type="Proteomes" id="UP000821865">
    <property type="component" value="Chromosome 6"/>
</dbReference>
<protein>
    <submittedName>
        <fullName evidence="1">Uncharacterized protein</fullName>
    </submittedName>
</protein>
<proteinExistence type="predicted"/>
<evidence type="ECO:0000313" key="1">
    <source>
        <dbReference type="EMBL" id="KAH7946416.1"/>
    </source>
</evidence>
<reference evidence="1" key="1">
    <citation type="submission" date="2020-05" db="EMBL/GenBank/DDBJ databases">
        <title>Large-scale comparative analyses of tick genomes elucidate their genetic diversity and vector capacities.</title>
        <authorList>
            <person name="Jia N."/>
            <person name="Wang J."/>
            <person name="Shi W."/>
            <person name="Du L."/>
            <person name="Sun Y."/>
            <person name="Zhan W."/>
            <person name="Jiang J."/>
            <person name="Wang Q."/>
            <person name="Zhang B."/>
            <person name="Ji P."/>
            <person name="Sakyi L.B."/>
            <person name="Cui X."/>
            <person name="Yuan T."/>
            <person name="Jiang B."/>
            <person name="Yang W."/>
            <person name="Lam T.T.-Y."/>
            <person name="Chang Q."/>
            <person name="Ding S."/>
            <person name="Wang X."/>
            <person name="Zhu J."/>
            <person name="Ruan X."/>
            <person name="Zhao L."/>
            <person name="Wei J."/>
            <person name="Que T."/>
            <person name="Du C."/>
            <person name="Cheng J."/>
            <person name="Dai P."/>
            <person name="Han X."/>
            <person name="Huang E."/>
            <person name="Gao Y."/>
            <person name="Liu J."/>
            <person name="Shao H."/>
            <person name="Ye R."/>
            <person name="Li L."/>
            <person name="Wei W."/>
            <person name="Wang X."/>
            <person name="Wang C."/>
            <person name="Yang T."/>
            <person name="Huo Q."/>
            <person name="Li W."/>
            <person name="Guo W."/>
            <person name="Chen H."/>
            <person name="Zhou L."/>
            <person name="Ni X."/>
            <person name="Tian J."/>
            <person name="Zhou Y."/>
            <person name="Sheng Y."/>
            <person name="Liu T."/>
            <person name="Pan Y."/>
            <person name="Xia L."/>
            <person name="Li J."/>
            <person name="Zhao F."/>
            <person name="Cao W."/>
        </authorList>
    </citation>
    <scope>NUCLEOTIDE SEQUENCE</scope>
    <source>
        <strain evidence="1">Dsil-2018</strain>
    </source>
</reference>
<dbReference type="EMBL" id="CM023475">
    <property type="protein sequence ID" value="KAH7946416.1"/>
    <property type="molecule type" value="Genomic_DNA"/>
</dbReference>
<keyword evidence="2" id="KW-1185">Reference proteome</keyword>